<organism evidence="1 2">
    <name type="scientific">Trifolium medium</name>
    <dbReference type="NCBI Taxonomy" id="97028"/>
    <lineage>
        <taxon>Eukaryota</taxon>
        <taxon>Viridiplantae</taxon>
        <taxon>Streptophyta</taxon>
        <taxon>Embryophyta</taxon>
        <taxon>Tracheophyta</taxon>
        <taxon>Spermatophyta</taxon>
        <taxon>Magnoliopsida</taxon>
        <taxon>eudicotyledons</taxon>
        <taxon>Gunneridae</taxon>
        <taxon>Pentapetalae</taxon>
        <taxon>rosids</taxon>
        <taxon>fabids</taxon>
        <taxon>Fabales</taxon>
        <taxon>Fabaceae</taxon>
        <taxon>Papilionoideae</taxon>
        <taxon>50 kb inversion clade</taxon>
        <taxon>NPAAA clade</taxon>
        <taxon>Hologalegina</taxon>
        <taxon>IRL clade</taxon>
        <taxon>Trifolieae</taxon>
        <taxon>Trifolium</taxon>
    </lineage>
</organism>
<name>A0A392PKU1_9FABA</name>
<sequence>MLEPRQRKSIKSRPIAQYLHRLRRTAPVTDVPVLKMNPDAVKSTLTNLAFGNVIAAAARNYQKSRKTWDSWEQEDV</sequence>
<dbReference type="EMBL" id="LXQA010085161">
    <property type="protein sequence ID" value="MCI12688.1"/>
    <property type="molecule type" value="Genomic_DNA"/>
</dbReference>
<reference evidence="1 2" key="1">
    <citation type="journal article" date="2018" name="Front. Plant Sci.">
        <title>Red Clover (Trifolium pratense) and Zigzag Clover (T. medium) - A Picture of Genomic Similarities and Differences.</title>
        <authorList>
            <person name="Dluhosova J."/>
            <person name="Istvanek J."/>
            <person name="Nedelnik J."/>
            <person name="Repkova J."/>
        </authorList>
    </citation>
    <scope>NUCLEOTIDE SEQUENCE [LARGE SCALE GENOMIC DNA]</scope>
    <source>
        <strain evidence="2">cv. 10/8</strain>
        <tissue evidence="1">Leaf</tissue>
    </source>
</reference>
<protein>
    <submittedName>
        <fullName evidence="1">Thioredoxin domain-containing protein PLP3A</fullName>
    </submittedName>
</protein>
<feature type="non-terminal residue" evidence="1">
    <location>
        <position position="76"/>
    </location>
</feature>
<proteinExistence type="predicted"/>
<accession>A0A392PKU1</accession>
<dbReference type="Proteomes" id="UP000265520">
    <property type="component" value="Unassembled WGS sequence"/>
</dbReference>
<evidence type="ECO:0000313" key="2">
    <source>
        <dbReference type="Proteomes" id="UP000265520"/>
    </source>
</evidence>
<comment type="caution">
    <text evidence="1">The sequence shown here is derived from an EMBL/GenBank/DDBJ whole genome shotgun (WGS) entry which is preliminary data.</text>
</comment>
<dbReference type="AlphaFoldDB" id="A0A392PKU1"/>
<keyword evidence="2" id="KW-1185">Reference proteome</keyword>
<evidence type="ECO:0000313" key="1">
    <source>
        <dbReference type="EMBL" id="MCI12688.1"/>
    </source>
</evidence>